<dbReference type="PANTHER" id="PTHR36681">
    <property type="entry name" value="NUCLEAR GTPASE, GERMINAL CENTER-ASSOCIATED, TANDEM DUPLICATE 3"/>
    <property type="match status" value="1"/>
</dbReference>
<dbReference type="EMBL" id="SKBQ01000029">
    <property type="protein sequence ID" value="TPX14311.1"/>
    <property type="molecule type" value="Genomic_DNA"/>
</dbReference>
<evidence type="ECO:0000256" key="1">
    <source>
        <dbReference type="SAM" id="Coils"/>
    </source>
</evidence>
<dbReference type="Proteomes" id="UP000319257">
    <property type="component" value="Unassembled WGS sequence"/>
</dbReference>
<reference evidence="5 6" key="1">
    <citation type="submission" date="2019-06" db="EMBL/GenBank/DDBJ databases">
        <title>Draft genome sequence of the filamentous fungus Phialemoniopsis curvata isolated from diesel fuel.</title>
        <authorList>
            <person name="Varaljay V.A."/>
            <person name="Lyon W.J."/>
            <person name="Crouch A.L."/>
            <person name="Drake C.E."/>
            <person name="Hollomon J.M."/>
            <person name="Nadeau L.J."/>
            <person name="Nunn H.S."/>
            <person name="Stevenson B.S."/>
            <person name="Bojanowski C.L."/>
            <person name="Crookes-Goodson W.J."/>
        </authorList>
    </citation>
    <scope>NUCLEOTIDE SEQUENCE [LARGE SCALE GENOMIC DNA]</scope>
    <source>
        <strain evidence="5 6">D216</strain>
    </source>
</reference>
<dbReference type="InterPro" id="IPR045063">
    <property type="entry name" value="Dynamin_N"/>
</dbReference>
<feature type="compositionally biased region" description="Basic residues" evidence="2">
    <location>
        <begin position="553"/>
        <end position="571"/>
    </location>
</feature>
<feature type="coiled-coil region" evidence="1">
    <location>
        <begin position="593"/>
        <end position="627"/>
    </location>
</feature>
<feature type="domain" description="Dynamin N-terminal" evidence="3">
    <location>
        <begin position="222"/>
        <end position="434"/>
    </location>
</feature>
<evidence type="ECO:0000259" key="4">
    <source>
        <dbReference type="Pfam" id="PF24564"/>
    </source>
</evidence>
<dbReference type="InterPro" id="IPR027417">
    <property type="entry name" value="P-loop_NTPase"/>
</dbReference>
<dbReference type="OrthoDB" id="3598281at2759"/>
<dbReference type="SUPFAM" id="SSF52540">
    <property type="entry name" value="P-loop containing nucleoside triphosphate hydrolases"/>
    <property type="match status" value="1"/>
</dbReference>
<dbReference type="InterPro" id="IPR056024">
    <property type="entry name" value="DUF7605"/>
</dbReference>
<evidence type="ECO:0008006" key="7">
    <source>
        <dbReference type="Google" id="ProtNLM"/>
    </source>
</evidence>
<dbReference type="InParanoid" id="A0A507BBA7"/>
<name>A0A507BBA7_9PEZI</name>
<evidence type="ECO:0000259" key="3">
    <source>
        <dbReference type="Pfam" id="PF00350"/>
    </source>
</evidence>
<evidence type="ECO:0000313" key="5">
    <source>
        <dbReference type="EMBL" id="TPX14311.1"/>
    </source>
</evidence>
<evidence type="ECO:0000256" key="2">
    <source>
        <dbReference type="SAM" id="MobiDB-lite"/>
    </source>
</evidence>
<gene>
    <name evidence="5" type="ORF">E0L32_005507</name>
</gene>
<protein>
    <recommendedName>
        <fullName evidence="7">Nuclear GTPase SLIP-GC</fullName>
    </recommendedName>
</protein>
<keyword evidence="6" id="KW-1185">Reference proteome</keyword>
<dbReference type="RefSeq" id="XP_030996022.1">
    <property type="nucleotide sequence ID" value="XM_031140037.1"/>
</dbReference>
<accession>A0A507BBA7</accession>
<feature type="region of interest" description="Disordered" evidence="2">
    <location>
        <begin position="1"/>
        <end position="24"/>
    </location>
</feature>
<evidence type="ECO:0000313" key="6">
    <source>
        <dbReference type="Proteomes" id="UP000319257"/>
    </source>
</evidence>
<feature type="region of interest" description="Disordered" evidence="2">
    <location>
        <begin position="123"/>
        <end position="148"/>
    </location>
</feature>
<dbReference type="GeneID" id="41972954"/>
<dbReference type="Gene3D" id="3.40.50.300">
    <property type="entry name" value="P-loop containing nucleotide triphosphate hydrolases"/>
    <property type="match status" value="1"/>
</dbReference>
<dbReference type="STRING" id="1093900.A0A507BBA7"/>
<organism evidence="5 6">
    <name type="scientific">Thyridium curvatum</name>
    <dbReference type="NCBI Taxonomy" id="1093900"/>
    <lineage>
        <taxon>Eukaryota</taxon>
        <taxon>Fungi</taxon>
        <taxon>Dikarya</taxon>
        <taxon>Ascomycota</taxon>
        <taxon>Pezizomycotina</taxon>
        <taxon>Sordariomycetes</taxon>
        <taxon>Sordariomycetidae</taxon>
        <taxon>Thyridiales</taxon>
        <taxon>Thyridiaceae</taxon>
        <taxon>Thyridium</taxon>
    </lineage>
</organism>
<dbReference type="Pfam" id="PF24564">
    <property type="entry name" value="DUF7605"/>
    <property type="match status" value="1"/>
</dbReference>
<feature type="compositionally biased region" description="Acidic residues" evidence="2">
    <location>
        <begin position="577"/>
        <end position="588"/>
    </location>
</feature>
<feature type="domain" description="DUF7605" evidence="4">
    <location>
        <begin position="853"/>
        <end position="1012"/>
    </location>
</feature>
<sequence>MSSPPPARPLDIPVQPQRPHSAEPRVLVPAAVEAAPPMQSAGPEAATTVQPAGVEAANKGQSIGGVQHEPSVKQEAPVESVREDIAGINEHVPQTRVKEGPVDKPVLKNSVEERLQRPRELKERFSKSASVGEVVNASDADQSAQEAVEEAVQEPSPALSNLEKLIDTTEPEPLENGVHSAMKALQKLQVFLAKDTNDTQIRKWLDTIAALRKSAKRTRTVVGVVGNTGAGKSSLINAMLDQTRLLPTNGVRACTAVVTEMSWNASDDPREQYRAEIEFISREDWSKEVDYLFEELFENQELSQDYLNSETEAGVAYAKIRAVFPQLTRNKALLKECTPTKLATHPDVLKVVGSVKTIAESSPLALYQNLQLYLDSTDKEAMVDKASAGSKQKKPMAFWPLIKVVRVYVKADILSTGIILVDLPGIQDANAARSAATCDKSARNLLGNFFKLQLKMDGSYRNVTFICSKTDDIVIHETAQTLDHAGKLEDFQVRDSQLLSMIKVNKGELKRLDNIKDAELFRYDTKAEEWKQWRKLARDAAKGRKVYAPVAVSRKRKKNHRGPGRRVRRGQRQMVDSDSDDSTDDEASEVLTAEAAQQRVIELKAETEALGNKCDQVEDQIAQVEQSTQGLIDSREALSNDKVAYCIQLRNDYSRDGIRRDFAAGRRELDQEEASQANPQAFDPDQDLQDYNEVAQSLEVFCVSSRGYQQACGRGDIDNPVKGFRTVEDSEIPQLRAYAKKLTEGARVLRTQTYLSDFNRLLKSLTDWSTNNTKTERRLKLSQDCRQEELKFLHKHARALRELLEGEVNKTVGNFTKTMDRCIINKEAGAILGAGRKAPDIVASWGAKAADGGVHWNTYRSTCKHKGDKRKGSSARDFNQELTEPFLLCIATGWEKAFSTELPKLLDALYQSANRRLLEFHQTEVNRPNLVPYKAYGNDFLTRQAEQYSRSMQAMVDEQRVSTMTSQRDTNRQFTPVIKEAMSKIYKACSDIRGRGCFENMKATMENCVRKNKSTIYKKAAESVRPDLQLINKGLEQGLLDGVDKLITDIEEDWRALITGETGIDVPHPAREEIRKLLSTIDAAFGDTSSAPPMDTEMREVASNPDEVVRASPAVPEALATGGSAADEHNSVASAAASASGSVLLGVDGIKTEGPE</sequence>
<dbReference type="AlphaFoldDB" id="A0A507BBA7"/>
<proteinExistence type="predicted"/>
<keyword evidence="1" id="KW-0175">Coiled coil</keyword>
<feature type="region of interest" description="Disordered" evidence="2">
    <location>
        <begin position="550"/>
        <end position="588"/>
    </location>
</feature>
<feature type="region of interest" description="Disordered" evidence="2">
    <location>
        <begin position="667"/>
        <end position="686"/>
    </location>
</feature>
<dbReference type="Pfam" id="PF00350">
    <property type="entry name" value="Dynamin_N"/>
    <property type="match status" value="1"/>
</dbReference>
<comment type="caution">
    <text evidence="5">The sequence shown here is derived from an EMBL/GenBank/DDBJ whole genome shotgun (WGS) entry which is preliminary data.</text>
</comment>
<dbReference type="PANTHER" id="PTHR36681:SF3">
    <property type="entry name" value="NUCLEAR GTPASE, GERMINAL CENTER-ASSOCIATED, TANDEM DUPLICATE 3"/>
    <property type="match status" value="1"/>
</dbReference>